<dbReference type="EMBL" id="BLZA01000023">
    <property type="protein sequence ID" value="GHJ87601.1"/>
    <property type="molecule type" value="Genomic_DNA"/>
</dbReference>
<evidence type="ECO:0000259" key="4">
    <source>
        <dbReference type="Pfam" id="PF02894"/>
    </source>
</evidence>
<dbReference type="Proteomes" id="UP000620104">
    <property type="component" value="Unassembled WGS sequence"/>
</dbReference>
<keyword evidence="2" id="KW-0560">Oxidoreductase</keyword>
<protein>
    <recommendedName>
        <fullName evidence="7">Gfo/Idh/MocA family oxidoreductase</fullName>
    </recommendedName>
</protein>
<evidence type="ECO:0000313" key="5">
    <source>
        <dbReference type="EMBL" id="GHJ87601.1"/>
    </source>
</evidence>
<dbReference type="Gene3D" id="3.30.360.10">
    <property type="entry name" value="Dihydrodipicolinate Reductase, domain 2"/>
    <property type="match status" value="1"/>
</dbReference>
<dbReference type="Pfam" id="PF02894">
    <property type="entry name" value="GFO_IDH_MocA_C"/>
    <property type="match status" value="1"/>
</dbReference>
<comment type="caution">
    <text evidence="5">The sequence shown here is derived from an EMBL/GenBank/DDBJ whole genome shotgun (WGS) entry which is preliminary data.</text>
</comment>
<sequence>MSAQPIRTTVLGAGLSLSAFHYPIITSYPSLFTLHSVLERSADLTPDAQTGKSYTKSAAKDRCGEDVKVVNTLDEVVGDEQVELVVIGVPNGLHFDYAKRCMEAGKHVMLEKPITTTYEESLQLIEIAKENNVVLTTYQNRRWDADFLAVQELIKDGKLGQLNDFTSSFDRFRPQATSSGWKEQPGAHNDALYNLGSHVIDQALVLFGKPEKVTGFSFSLRSGEGLDDSFVLHMHYPTSNPASTPYPLMVTCRASMIRAQDPQPRFNITGDKGSYIKFGLDPQEGEMRVWKPESGRRVGDDKWGYEEEGMWGELQTVKEGKLVKEKYPSPAGSYQNIYQNLYTAIREDKEKLIVKPEQAALTMKIIELAFQSSREGRTLKVEL</sequence>
<gene>
    <name evidence="5" type="ORF">NliqN6_4003</name>
</gene>
<feature type="domain" description="Gfo/Idh/MocA-like oxidoreductase N-terminal" evidence="3">
    <location>
        <begin position="9"/>
        <end position="137"/>
    </location>
</feature>
<dbReference type="GO" id="GO:0016491">
    <property type="term" value="F:oxidoreductase activity"/>
    <property type="evidence" value="ECO:0007669"/>
    <property type="project" value="UniProtKB-KW"/>
</dbReference>
<dbReference type="GO" id="GO:0000166">
    <property type="term" value="F:nucleotide binding"/>
    <property type="evidence" value="ECO:0007669"/>
    <property type="project" value="InterPro"/>
</dbReference>
<dbReference type="PANTHER" id="PTHR43708">
    <property type="entry name" value="CONSERVED EXPRESSED OXIDOREDUCTASE (EUROFUNG)"/>
    <property type="match status" value="1"/>
</dbReference>
<dbReference type="AlphaFoldDB" id="A0A8H3TU58"/>
<accession>A0A8H3TU58</accession>
<evidence type="ECO:0000259" key="3">
    <source>
        <dbReference type="Pfam" id="PF01408"/>
    </source>
</evidence>
<keyword evidence="6" id="KW-1185">Reference proteome</keyword>
<dbReference type="OrthoDB" id="446809at2759"/>
<evidence type="ECO:0000256" key="2">
    <source>
        <dbReference type="ARBA" id="ARBA00023002"/>
    </source>
</evidence>
<dbReference type="InterPro" id="IPR000683">
    <property type="entry name" value="Gfo/Idh/MocA-like_OxRdtase_N"/>
</dbReference>
<name>A0A8H3TU58_9TREE</name>
<dbReference type="InterPro" id="IPR004104">
    <property type="entry name" value="Gfo/Idh/MocA-like_OxRdtase_C"/>
</dbReference>
<proteinExistence type="inferred from homology"/>
<evidence type="ECO:0000313" key="6">
    <source>
        <dbReference type="Proteomes" id="UP000620104"/>
    </source>
</evidence>
<organism evidence="5 6">
    <name type="scientific">Naganishia liquefaciens</name>
    <dbReference type="NCBI Taxonomy" id="104408"/>
    <lineage>
        <taxon>Eukaryota</taxon>
        <taxon>Fungi</taxon>
        <taxon>Dikarya</taxon>
        <taxon>Basidiomycota</taxon>
        <taxon>Agaricomycotina</taxon>
        <taxon>Tremellomycetes</taxon>
        <taxon>Filobasidiales</taxon>
        <taxon>Filobasidiaceae</taxon>
        <taxon>Naganishia</taxon>
    </lineage>
</organism>
<comment type="similarity">
    <text evidence="1">Belongs to the Gfo/Idh/MocA family.</text>
</comment>
<dbReference type="SUPFAM" id="SSF51735">
    <property type="entry name" value="NAD(P)-binding Rossmann-fold domains"/>
    <property type="match status" value="1"/>
</dbReference>
<dbReference type="Pfam" id="PF01408">
    <property type="entry name" value="GFO_IDH_MocA"/>
    <property type="match status" value="1"/>
</dbReference>
<dbReference type="Gene3D" id="3.40.50.720">
    <property type="entry name" value="NAD(P)-binding Rossmann-like Domain"/>
    <property type="match status" value="1"/>
</dbReference>
<feature type="domain" description="Gfo/Idh/MocA-like oxidoreductase C-terminal" evidence="4">
    <location>
        <begin position="152"/>
        <end position="381"/>
    </location>
</feature>
<dbReference type="InterPro" id="IPR036291">
    <property type="entry name" value="NAD(P)-bd_dom_sf"/>
</dbReference>
<dbReference type="PANTHER" id="PTHR43708:SF5">
    <property type="entry name" value="CONSERVED EXPRESSED OXIDOREDUCTASE (EUROFUNG)-RELATED"/>
    <property type="match status" value="1"/>
</dbReference>
<dbReference type="InterPro" id="IPR051317">
    <property type="entry name" value="Gfo/Idh/MocA_oxidoreduct"/>
</dbReference>
<evidence type="ECO:0000256" key="1">
    <source>
        <dbReference type="ARBA" id="ARBA00010928"/>
    </source>
</evidence>
<evidence type="ECO:0008006" key="7">
    <source>
        <dbReference type="Google" id="ProtNLM"/>
    </source>
</evidence>
<reference evidence="5" key="1">
    <citation type="submission" date="2020-07" db="EMBL/GenBank/DDBJ databases">
        <title>Draft Genome Sequence of a Deep-Sea Yeast, Naganishia (Cryptococcus) liquefaciens strain N6.</title>
        <authorList>
            <person name="Han Y.W."/>
            <person name="Kajitani R."/>
            <person name="Morimoto H."/>
            <person name="Parhat M."/>
            <person name="Tsubouchi H."/>
            <person name="Bakenova O."/>
            <person name="Ogata M."/>
            <person name="Argunhan B."/>
            <person name="Aoki R."/>
            <person name="Kajiwara S."/>
            <person name="Itoh T."/>
            <person name="Iwasaki H."/>
        </authorList>
    </citation>
    <scope>NUCLEOTIDE SEQUENCE</scope>
    <source>
        <strain evidence="5">N6</strain>
    </source>
</reference>